<organism evidence="5 6">
    <name type="scientific">Rhodococcoides yunnanense</name>
    <dbReference type="NCBI Taxonomy" id="278209"/>
    <lineage>
        <taxon>Bacteria</taxon>
        <taxon>Bacillati</taxon>
        <taxon>Actinomycetota</taxon>
        <taxon>Actinomycetes</taxon>
        <taxon>Mycobacteriales</taxon>
        <taxon>Nocardiaceae</taxon>
        <taxon>Rhodococcoides</taxon>
    </lineage>
</organism>
<dbReference type="Pfam" id="PF02384">
    <property type="entry name" value="N6_Mtase"/>
    <property type="match status" value="1"/>
</dbReference>
<evidence type="ECO:0000313" key="6">
    <source>
        <dbReference type="Proteomes" id="UP001185755"/>
    </source>
</evidence>
<dbReference type="InterPro" id="IPR002052">
    <property type="entry name" value="DNA_methylase_N6_adenine_CS"/>
</dbReference>
<dbReference type="Gene3D" id="3.40.50.150">
    <property type="entry name" value="Vaccinia Virus protein VP39"/>
    <property type="match status" value="1"/>
</dbReference>
<feature type="domain" description="Type I restriction enzyme R protein N-terminal" evidence="4">
    <location>
        <begin position="23"/>
        <end position="104"/>
    </location>
</feature>
<evidence type="ECO:0000256" key="1">
    <source>
        <dbReference type="ARBA" id="ARBA00022747"/>
    </source>
</evidence>
<evidence type="ECO:0000256" key="2">
    <source>
        <dbReference type="ARBA" id="ARBA00023125"/>
    </source>
</evidence>
<dbReference type="InterPro" id="IPR044946">
    <property type="entry name" value="Restrct_endonuc_typeI_TRD_sf"/>
</dbReference>
<evidence type="ECO:0000313" key="5">
    <source>
        <dbReference type="EMBL" id="MDV6262548.1"/>
    </source>
</evidence>
<dbReference type="InterPro" id="IPR029063">
    <property type="entry name" value="SAM-dependent_MTases_sf"/>
</dbReference>
<comment type="caution">
    <text evidence="5">The sequence shown here is derived from an EMBL/GenBank/DDBJ whole genome shotgun (WGS) entry which is preliminary data.</text>
</comment>
<reference evidence="5 6" key="1">
    <citation type="submission" date="2023-10" db="EMBL/GenBank/DDBJ databases">
        <title>Development of a sustainable strategy for remediation of hydrocarbon-contaminated territories based on the waste exchange concept.</title>
        <authorList>
            <person name="Krivoruchko A."/>
        </authorList>
    </citation>
    <scope>NUCLEOTIDE SEQUENCE [LARGE SCALE GENOMIC DNA]</scope>
    <source>
        <strain evidence="5 6">IEGM 1323</strain>
    </source>
</reference>
<dbReference type="Proteomes" id="UP001185755">
    <property type="component" value="Unassembled WGS sequence"/>
</dbReference>
<dbReference type="SUPFAM" id="SSF53335">
    <property type="entry name" value="S-adenosyl-L-methionine-dependent methyltransferases"/>
    <property type="match status" value="1"/>
</dbReference>
<name>A0ABU4BEE1_9NOCA</name>
<dbReference type="InterPro" id="IPR029464">
    <property type="entry name" value="HSDR_N"/>
</dbReference>
<dbReference type="Gene3D" id="3.90.1570.30">
    <property type="match status" value="1"/>
</dbReference>
<protein>
    <submittedName>
        <fullName evidence="5">N-6 DNA methylase</fullName>
    </submittedName>
</protein>
<accession>A0ABU4BEE1</accession>
<feature type="domain" description="DNA methylase adenine-specific" evidence="3">
    <location>
        <begin position="277"/>
        <end position="532"/>
    </location>
</feature>
<dbReference type="InterPro" id="IPR052916">
    <property type="entry name" value="Type-I_RE_MTase_Subunit"/>
</dbReference>
<keyword evidence="5" id="KW-0808">Transferase</keyword>
<dbReference type="RefSeq" id="WP_317564906.1">
    <property type="nucleotide sequence ID" value="NZ_JAWLJX010000004.1"/>
</dbReference>
<dbReference type="PANTHER" id="PTHR42998">
    <property type="entry name" value="TYPE I RESTRICTION ENZYME HINDVIIP M PROTEIN-RELATED"/>
    <property type="match status" value="1"/>
</dbReference>
<dbReference type="EMBL" id="JAWLJX010000004">
    <property type="protein sequence ID" value="MDV6262548.1"/>
    <property type="molecule type" value="Genomic_DNA"/>
</dbReference>
<evidence type="ECO:0000259" key="4">
    <source>
        <dbReference type="Pfam" id="PF13588"/>
    </source>
</evidence>
<keyword evidence="5" id="KW-0489">Methyltransferase</keyword>
<dbReference type="GO" id="GO:0032259">
    <property type="term" value="P:methylation"/>
    <property type="evidence" value="ECO:0007669"/>
    <property type="project" value="UniProtKB-KW"/>
</dbReference>
<gene>
    <name evidence="5" type="ORF">R3P96_14500</name>
</gene>
<dbReference type="InterPro" id="IPR003356">
    <property type="entry name" value="DNA_methylase_A-5"/>
</dbReference>
<dbReference type="SUPFAM" id="SSF116734">
    <property type="entry name" value="DNA methylase specificity domain"/>
    <property type="match status" value="1"/>
</dbReference>
<dbReference type="GO" id="GO:0008168">
    <property type="term" value="F:methyltransferase activity"/>
    <property type="evidence" value="ECO:0007669"/>
    <property type="project" value="UniProtKB-KW"/>
</dbReference>
<dbReference type="PANTHER" id="PTHR42998:SF1">
    <property type="entry name" value="TYPE I RESTRICTION ENZYME HINDI METHYLASE SUBUNIT"/>
    <property type="match status" value="1"/>
</dbReference>
<sequence>MPAPGISETETVVKRVLPYLQRRGYDIDKDLTFELPTADGSTPRFVDICVTAGTQKPKFLIEAKRQSHRLIKKDRDQALAYGKSLKVPLVVLTNGIDLELLNTATGEPMRLSDTRAGKTIIPHKTQLTKVLKKLKDNPNTSDLRQEDDSLPYRPGLPLKQLNALFARCHSKIRVLEKDEDSAFADFSKLLFLRLLEEKDDDPMSGFELPYSSRFYELAERPANQHDQVKTLVDEMIAKCRTQYGDVITSGLHIKQASTYAYLVSELSKVSFTDSGLDTKGAAFEYFVRATLKGKKLGQYFTPRQLVELMLEMVGRDLIVGTLAAGSPIKVLDPACGTGGFLVYLMKHALDDIERRRKNRKLTGPAAEDLSRKIMAETFYGIDANLGVASSAKMNMIVSGDGHTNIVCANALAATTDTWSLDEPTYDLIISNPPFGTSEADLPADDLAKYPVKTTKGQNLFLQHMVLSVLPGGHVCTVIDDGALNNNDAAETRRWLFDNARIKTIVSLPAVTFKPNKITVKSSVLLLERFDTEREDPDEEYDVTYVSLETLGFHPSGELIRNFDVEGLRADFRDLLDNPPTGHVTKAHFRAFTLSSKEIDADGTTRMDYKYWDAAVREHIEEIAQKGGKTIAELNTVVTERGVSPKAVSYVDQEDGYAMVVKAGSSVTSYGEVVDSGDWIEKMTYDDAADRSKLRRGDVLLSSTGDGTLGKAAVYDSDEPAVADGHVTIIRVLKKDVDPWFLADYLREGFGRIQSNRLFTGSTGLIELPKESVETIVVPTYLSIPEQKRISRGLRKAETAAVQTRAKADAALIDARADFAGFHQSHDGEVIPVEN</sequence>
<keyword evidence="1" id="KW-0680">Restriction system</keyword>
<proteinExistence type="predicted"/>
<dbReference type="CDD" id="cd02440">
    <property type="entry name" value="AdoMet_MTases"/>
    <property type="match status" value="1"/>
</dbReference>
<dbReference type="PROSITE" id="PS00092">
    <property type="entry name" value="N6_MTASE"/>
    <property type="match status" value="1"/>
</dbReference>
<dbReference type="Pfam" id="PF13588">
    <property type="entry name" value="HSDR_N_2"/>
    <property type="match status" value="1"/>
</dbReference>
<evidence type="ECO:0000259" key="3">
    <source>
        <dbReference type="Pfam" id="PF02384"/>
    </source>
</evidence>
<dbReference type="Gene3D" id="3.90.220.20">
    <property type="entry name" value="DNA methylase specificity domains"/>
    <property type="match status" value="1"/>
</dbReference>
<keyword evidence="6" id="KW-1185">Reference proteome</keyword>
<dbReference type="PRINTS" id="PR00507">
    <property type="entry name" value="N12N6MTFRASE"/>
</dbReference>
<keyword evidence="2" id="KW-0238">DNA-binding</keyword>